<dbReference type="Proteomes" id="UP000199006">
    <property type="component" value="Unassembled WGS sequence"/>
</dbReference>
<sequence length="228" mass="23925">MIGTFVNVLAVLAGSTVGILFRGKFPEKIQETVIQGISLAVILIGMQMALSIEKSPDVLLVIFSLVIGAVIGELLSIESNLNKFGEQLKQKFKAKDDLFVQGFVQASLIYCVGAMAIMGAIQDGLNGDPSILFTKSLLDGITSIAFAASTGIGVAFSVIPIFIYQGGISLTAAKIESYLTQDMIRIMTASGGLLIIAIGLNMLGVARIKAGNLLPALLVAVFLAALVF</sequence>
<dbReference type="OrthoDB" id="9797976at2"/>
<keyword evidence="3" id="KW-1185">Reference proteome</keyword>
<proteinExistence type="predicted"/>
<feature type="transmembrane region" description="Helical" evidence="1">
    <location>
        <begin position="210"/>
        <end position="227"/>
    </location>
</feature>
<feature type="transmembrane region" description="Helical" evidence="1">
    <location>
        <begin position="98"/>
        <end position="121"/>
    </location>
</feature>
<evidence type="ECO:0000313" key="3">
    <source>
        <dbReference type="Proteomes" id="UP000199006"/>
    </source>
</evidence>
<organism evidence="2 3">
    <name type="scientific">Halanaerobium salsuginis</name>
    <dbReference type="NCBI Taxonomy" id="29563"/>
    <lineage>
        <taxon>Bacteria</taxon>
        <taxon>Bacillati</taxon>
        <taxon>Bacillota</taxon>
        <taxon>Clostridia</taxon>
        <taxon>Halanaerobiales</taxon>
        <taxon>Halanaerobiaceae</taxon>
        <taxon>Halanaerobium</taxon>
    </lineage>
</organism>
<dbReference type="RefSeq" id="WP_089862305.1">
    <property type="nucleotide sequence ID" value="NZ_FOTI01000039.1"/>
</dbReference>
<accession>A0A1I4LB07</accession>
<feature type="transmembrane region" description="Helical" evidence="1">
    <location>
        <begin position="141"/>
        <end position="163"/>
    </location>
</feature>
<dbReference type="PANTHER" id="PTHR36111">
    <property type="entry name" value="INNER MEMBRANE PROTEIN-RELATED"/>
    <property type="match status" value="1"/>
</dbReference>
<reference evidence="2 3" key="1">
    <citation type="submission" date="2016-10" db="EMBL/GenBank/DDBJ databases">
        <authorList>
            <person name="de Groot N.N."/>
        </authorList>
    </citation>
    <scope>NUCLEOTIDE SEQUENCE [LARGE SCALE GENOMIC DNA]</scope>
    <source>
        <strain evidence="2 3">ATCC 51327</strain>
    </source>
</reference>
<keyword evidence="1" id="KW-1133">Transmembrane helix</keyword>
<gene>
    <name evidence="2" type="ORF">SAMN02983006_02272</name>
</gene>
<keyword evidence="1" id="KW-0472">Membrane</keyword>
<dbReference type="Pfam" id="PF04474">
    <property type="entry name" value="DUF554"/>
    <property type="match status" value="1"/>
</dbReference>
<evidence type="ECO:0000313" key="2">
    <source>
        <dbReference type="EMBL" id="SFL88184.1"/>
    </source>
</evidence>
<dbReference type="InterPro" id="IPR007563">
    <property type="entry name" value="DUF554"/>
</dbReference>
<feature type="transmembrane region" description="Helical" evidence="1">
    <location>
        <begin position="33"/>
        <end position="52"/>
    </location>
</feature>
<protein>
    <recommendedName>
        <fullName evidence="4">DUF554 domain-containing protein</fullName>
    </recommendedName>
</protein>
<name>A0A1I4LB07_9FIRM</name>
<dbReference type="STRING" id="29563.SAMN02983006_02272"/>
<dbReference type="AlphaFoldDB" id="A0A1I4LB07"/>
<evidence type="ECO:0000256" key="1">
    <source>
        <dbReference type="SAM" id="Phobius"/>
    </source>
</evidence>
<evidence type="ECO:0008006" key="4">
    <source>
        <dbReference type="Google" id="ProtNLM"/>
    </source>
</evidence>
<feature type="transmembrane region" description="Helical" evidence="1">
    <location>
        <begin position="58"/>
        <end position="77"/>
    </location>
</feature>
<keyword evidence="1" id="KW-0812">Transmembrane</keyword>
<feature type="transmembrane region" description="Helical" evidence="1">
    <location>
        <begin position="184"/>
        <end position="204"/>
    </location>
</feature>
<feature type="transmembrane region" description="Helical" evidence="1">
    <location>
        <begin position="6"/>
        <end position="21"/>
    </location>
</feature>
<dbReference type="EMBL" id="FOTI01000039">
    <property type="protein sequence ID" value="SFL88184.1"/>
    <property type="molecule type" value="Genomic_DNA"/>
</dbReference>
<dbReference type="PANTHER" id="PTHR36111:SF2">
    <property type="entry name" value="INNER MEMBRANE PROTEIN"/>
    <property type="match status" value="1"/>
</dbReference>